<dbReference type="EMBL" id="QBKT01000014">
    <property type="protein sequence ID" value="PTX58380.1"/>
    <property type="molecule type" value="Genomic_DNA"/>
</dbReference>
<dbReference type="Proteomes" id="UP000244090">
    <property type="component" value="Unassembled WGS sequence"/>
</dbReference>
<reference evidence="2 3" key="1">
    <citation type="submission" date="2018-04" db="EMBL/GenBank/DDBJ databases">
        <title>Genomic Encyclopedia of Archaeal and Bacterial Type Strains, Phase II (KMG-II): from individual species to whole genera.</title>
        <authorList>
            <person name="Goeker M."/>
        </authorList>
    </citation>
    <scope>NUCLEOTIDE SEQUENCE [LARGE SCALE GENOMIC DNA]</scope>
    <source>
        <strain evidence="2 3">DSM 25731</strain>
    </source>
</reference>
<keyword evidence="1" id="KW-0732">Signal</keyword>
<evidence type="ECO:0000313" key="3">
    <source>
        <dbReference type="Proteomes" id="UP000244090"/>
    </source>
</evidence>
<keyword evidence="3" id="KW-1185">Reference proteome</keyword>
<organism evidence="2 3">
    <name type="scientific">Kordia periserrulae</name>
    <dbReference type="NCBI Taxonomy" id="701523"/>
    <lineage>
        <taxon>Bacteria</taxon>
        <taxon>Pseudomonadati</taxon>
        <taxon>Bacteroidota</taxon>
        <taxon>Flavobacteriia</taxon>
        <taxon>Flavobacteriales</taxon>
        <taxon>Flavobacteriaceae</taxon>
        <taxon>Kordia</taxon>
    </lineage>
</organism>
<proteinExistence type="predicted"/>
<dbReference type="OrthoDB" id="5511471at2"/>
<dbReference type="AlphaFoldDB" id="A0A2T6BQK8"/>
<protein>
    <submittedName>
        <fullName evidence="2">Uncharacterized protein DUF4846</fullName>
    </submittedName>
</protein>
<dbReference type="RefSeq" id="WP_108116814.1">
    <property type="nucleotide sequence ID" value="NZ_QBKT01000014.1"/>
</dbReference>
<accession>A0A2T6BQK8</accession>
<gene>
    <name evidence="2" type="ORF">C8N46_11425</name>
</gene>
<evidence type="ECO:0000313" key="2">
    <source>
        <dbReference type="EMBL" id="PTX58380.1"/>
    </source>
</evidence>
<name>A0A2T6BQK8_9FLAO</name>
<dbReference type="InterPro" id="IPR032315">
    <property type="entry name" value="DUF4846"/>
</dbReference>
<comment type="caution">
    <text evidence="2">The sequence shown here is derived from an EMBL/GenBank/DDBJ whole genome shotgun (WGS) entry which is preliminary data.</text>
</comment>
<dbReference type="Pfam" id="PF16138">
    <property type="entry name" value="DUF4846"/>
    <property type="match status" value="1"/>
</dbReference>
<feature type="signal peptide" evidence="1">
    <location>
        <begin position="1"/>
        <end position="26"/>
    </location>
</feature>
<evidence type="ECO:0000256" key="1">
    <source>
        <dbReference type="SAM" id="SignalP"/>
    </source>
</evidence>
<feature type="chain" id="PRO_5015406903" evidence="1">
    <location>
        <begin position="27"/>
        <end position="284"/>
    </location>
</feature>
<sequence length="284" mass="32976">MTNLTTLTVKNIIFSLCISLTCYACANEKKQTPKPKKKIALQQETEIEEPIINPEGKTIEERFNTPENYTRVPLEATHFGTYLRKLPLKPFNSTVKYYDGREKYNDNVYISVVDMEIGTRDLQQCADAVMRLRGEFLFEQNRLQDIHFNFVSDGKPRYFTKYAKGDHSYKKFRRYMNYIFAYANTASLRKELEVVPNIEDIQVGDVFIQQGNPFGHAVIVVDVAKNEEGEKIFMIAQSYMPAQETQVLVNNQNAALSPWYIAKKGTVRTPEWTFESTDLRRFKN</sequence>